<comment type="similarity">
    <text evidence="7">Belongs to the binding-protein-dependent transport system permease family.</text>
</comment>
<dbReference type="PROSITE" id="PS50928">
    <property type="entry name" value="ABC_TM1"/>
    <property type="match status" value="1"/>
</dbReference>
<feature type="transmembrane region" description="Helical" evidence="7">
    <location>
        <begin position="113"/>
        <end position="131"/>
    </location>
</feature>
<keyword evidence="2 7" id="KW-0813">Transport</keyword>
<keyword evidence="6 7" id="KW-0472">Membrane</keyword>
<evidence type="ECO:0000256" key="7">
    <source>
        <dbReference type="RuleBase" id="RU363032"/>
    </source>
</evidence>
<organism evidence="10 11">
    <name type="scientific">Stackebrandtia albiflava</name>
    <dbReference type="NCBI Taxonomy" id="406432"/>
    <lineage>
        <taxon>Bacteria</taxon>
        <taxon>Bacillati</taxon>
        <taxon>Actinomycetota</taxon>
        <taxon>Actinomycetes</taxon>
        <taxon>Glycomycetales</taxon>
        <taxon>Glycomycetaceae</taxon>
        <taxon>Stackebrandtia</taxon>
    </lineage>
</organism>
<evidence type="ECO:0000256" key="5">
    <source>
        <dbReference type="ARBA" id="ARBA00022989"/>
    </source>
</evidence>
<keyword evidence="3" id="KW-1003">Cell membrane</keyword>
<dbReference type="Gene3D" id="1.10.3720.10">
    <property type="entry name" value="MetI-like"/>
    <property type="match status" value="1"/>
</dbReference>
<dbReference type="InterPro" id="IPR000515">
    <property type="entry name" value="MetI-like"/>
</dbReference>
<dbReference type="PANTHER" id="PTHR43227">
    <property type="entry name" value="BLL4140 PROTEIN"/>
    <property type="match status" value="1"/>
</dbReference>
<proteinExistence type="inferred from homology"/>
<evidence type="ECO:0000256" key="1">
    <source>
        <dbReference type="ARBA" id="ARBA00004651"/>
    </source>
</evidence>
<evidence type="ECO:0000259" key="9">
    <source>
        <dbReference type="PROSITE" id="PS50928"/>
    </source>
</evidence>
<feature type="transmembrane region" description="Helical" evidence="7">
    <location>
        <begin position="143"/>
        <end position="162"/>
    </location>
</feature>
<keyword evidence="11" id="KW-1185">Reference proteome</keyword>
<dbReference type="CDD" id="cd06261">
    <property type="entry name" value="TM_PBP2"/>
    <property type="match status" value="1"/>
</dbReference>
<dbReference type="EMBL" id="VLLL01000007">
    <property type="protein sequence ID" value="TWJ10728.1"/>
    <property type="molecule type" value="Genomic_DNA"/>
</dbReference>
<evidence type="ECO:0000256" key="6">
    <source>
        <dbReference type="ARBA" id="ARBA00023136"/>
    </source>
</evidence>
<dbReference type="PANTHER" id="PTHR43227:SF11">
    <property type="entry name" value="BLL4140 PROTEIN"/>
    <property type="match status" value="1"/>
</dbReference>
<dbReference type="AlphaFoldDB" id="A0A562UYU8"/>
<keyword evidence="5 7" id="KW-1133">Transmembrane helix</keyword>
<dbReference type="GO" id="GO:0055085">
    <property type="term" value="P:transmembrane transport"/>
    <property type="evidence" value="ECO:0007669"/>
    <property type="project" value="InterPro"/>
</dbReference>
<dbReference type="Proteomes" id="UP000321617">
    <property type="component" value="Unassembled WGS sequence"/>
</dbReference>
<evidence type="ECO:0000313" key="11">
    <source>
        <dbReference type="Proteomes" id="UP000321617"/>
    </source>
</evidence>
<name>A0A562UYU8_9ACTN</name>
<evidence type="ECO:0000256" key="4">
    <source>
        <dbReference type="ARBA" id="ARBA00022692"/>
    </source>
</evidence>
<evidence type="ECO:0000313" key="10">
    <source>
        <dbReference type="EMBL" id="TWJ10728.1"/>
    </source>
</evidence>
<feature type="transmembrane region" description="Helical" evidence="7">
    <location>
        <begin position="41"/>
        <end position="61"/>
    </location>
</feature>
<sequence length="332" mass="36430">MVATSTRNGEAPPSTPPEVDPKASPPRRGREPLRRRVRRDWALLALMLPGVLYFLVFHYGALFGNLIAFKDYVPFIGVWDSPWVGMENFTSLLSDGDFWHAAWNTVSIAGLQLLFYFPAPLALALLLHSLAGDTLRRFVQSVVYLPHFISWVIVVALFQQVLGDIGVLNGVLGDMGLSAVDIIGNPDAYRPLVIAQVIWKECGWGTIIFLAALTNVNEQLYEAAAIDGAGWWRRFWHVTLPAIRPVVILLLILRLGDILTVGFEQFFLQRNAVGPAAGEVLDTFVYYTGIGSGDFGTATAAGLMKGAIGLVLVYSANKIAHRMGEQGVYKSS</sequence>
<protein>
    <submittedName>
        <fullName evidence="10">Carbohydrate ABC transporter membrane protein 1, CUT1 family (TC 3.A.1.1.-)</fullName>
    </submittedName>
</protein>
<dbReference type="Pfam" id="PF00528">
    <property type="entry name" value="BPD_transp_1"/>
    <property type="match status" value="1"/>
</dbReference>
<keyword evidence="4 7" id="KW-0812">Transmembrane</keyword>
<feature type="region of interest" description="Disordered" evidence="8">
    <location>
        <begin position="1"/>
        <end position="31"/>
    </location>
</feature>
<dbReference type="SUPFAM" id="SSF161098">
    <property type="entry name" value="MetI-like"/>
    <property type="match status" value="1"/>
</dbReference>
<feature type="domain" description="ABC transmembrane type-1" evidence="9">
    <location>
        <begin position="102"/>
        <end position="316"/>
    </location>
</feature>
<accession>A0A562UYU8</accession>
<dbReference type="InterPro" id="IPR050809">
    <property type="entry name" value="UgpAE/MalFG_permease"/>
</dbReference>
<evidence type="ECO:0000256" key="8">
    <source>
        <dbReference type="SAM" id="MobiDB-lite"/>
    </source>
</evidence>
<evidence type="ECO:0000256" key="3">
    <source>
        <dbReference type="ARBA" id="ARBA00022475"/>
    </source>
</evidence>
<dbReference type="InterPro" id="IPR035906">
    <property type="entry name" value="MetI-like_sf"/>
</dbReference>
<comment type="subcellular location">
    <subcellularLocation>
        <location evidence="1 7">Cell membrane</location>
        <topology evidence="1 7">Multi-pass membrane protein</topology>
    </subcellularLocation>
</comment>
<reference evidence="10 11" key="1">
    <citation type="journal article" date="2013" name="Stand. Genomic Sci.">
        <title>Genomic Encyclopedia of Type Strains, Phase I: The one thousand microbial genomes (KMG-I) project.</title>
        <authorList>
            <person name="Kyrpides N.C."/>
            <person name="Woyke T."/>
            <person name="Eisen J.A."/>
            <person name="Garrity G."/>
            <person name="Lilburn T.G."/>
            <person name="Beck B.J."/>
            <person name="Whitman W.B."/>
            <person name="Hugenholtz P."/>
            <person name="Klenk H.P."/>
        </authorList>
    </citation>
    <scope>NUCLEOTIDE SEQUENCE [LARGE SCALE GENOMIC DNA]</scope>
    <source>
        <strain evidence="10 11">DSM 45044</strain>
    </source>
</reference>
<feature type="transmembrane region" description="Helical" evidence="7">
    <location>
        <begin position="242"/>
        <end position="263"/>
    </location>
</feature>
<gene>
    <name evidence="10" type="ORF">LX16_4150</name>
</gene>
<comment type="caution">
    <text evidence="10">The sequence shown here is derived from an EMBL/GenBank/DDBJ whole genome shotgun (WGS) entry which is preliminary data.</text>
</comment>
<evidence type="ECO:0000256" key="2">
    <source>
        <dbReference type="ARBA" id="ARBA00022448"/>
    </source>
</evidence>
<dbReference type="GO" id="GO:0005886">
    <property type="term" value="C:plasma membrane"/>
    <property type="evidence" value="ECO:0007669"/>
    <property type="project" value="UniProtKB-SubCell"/>
</dbReference>